<dbReference type="Pfam" id="PF01868">
    <property type="entry name" value="RNase_P-MRP_p29"/>
    <property type="match status" value="1"/>
</dbReference>
<accession>A0A557STJ5</accession>
<dbReference type="InterPro" id="IPR036980">
    <property type="entry name" value="RNase_P/MRP_Rpp29_sf"/>
</dbReference>
<dbReference type="OrthoDB" id="11362at2157"/>
<sequence>MHAGNQNHYNEYLGKFVKINKARNARNSKLSGTIVNETKNMLYLSDHKSKNVIKVPKGEICEYEICHNSGTCTLDGKRLLGRPEELVNKVK</sequence>
<dbReference type="GO" id="GO:0030677">
    <property type="term" value="C:ribonuclease P complex"/>
    <property type="evidence" value="ECO:0007669"/>
    <property type="project" value="InterPro"/>
</dbReference>
<dbReference type="GO" id="GO:0001682">
    <property type="term" value="P:tRNA 5'-leader removal"/>
    <property type="evidence" value="ECO:0007669"/>
    <property type="project" value="InterPro"/>
</dbReference>
<organism evidence="1 2">
    <name type="scientific">Candidatus Nitrosocosmicus arcticus</name>
    <dbReference type="NCBI Taxonomy" id="2035267"/>
    <lineage>
        <taxon>Archaea</taxon>
        <taxon>Nitrososphaerota</taxon>
        <taxon>Nitrososphaeria</taxon>
        <taxon>Nitrososphaerales</taxon>
        <taxon>Nitrososphaeraceae</taxon>
        <taxon>Candidatus Nitrosocosmicus</taxon>
    </lineage>
</organism>
<protein>
    <submittedName>
        <fullName evidence="1">Putative Ribonuclease P component 1</fullName>
    </submittedName>
</protein>
<dbReference type="Gene3D" id="2.30.30.210">
    <property type="entry name" value="Ribonuclease P/MRP, subunit p29"/>
    <property type="match status" value="1"/>
</dbReference>
<proteinExistence type="predicted"/>
<dbReference type="SUPFAM" id="SSF101744">
    <property type="entry name" value="Rof/RNase P subunit-like"/>
    <property type="match status" value="1"/>
</dbReference>
<dbReference type="Proteomes" id="UP000315289">
    <property type="component" value="Unassembled WGS sequence"/>
</dbReference>
<name>A0A557STJ5_9ARCH</name>
<dbReference type="GO" id="GO:0003723">
    <property type="term" value="F:RNA binding"/>
    <property type="evidence" value="ECO:0007669"/>
    <property type="project" value="InterPro"/>
</dbReference>
<evidence type="ECO:0000313" key="1">
    <source>
        <dbReference type="EMBL" id="TVP39908.1"/>
    </source>
</evidence>
<dbReference type="AlphaFoldDB" id="A0A557STJ5"/>
<reference evidence="1 2" key="1">
    <citation type="journal article" date="2019" name="Front. Microbiol.">
        <title>Ammonia Oxidation by the Arctic Terrestrial Thaumarchaeote Candidatus Nitrosocosmicus arcticus Is Stimulated by Increasing Temperatures.</title>
        <authorList>
            <person name="Alves R.J.E."/>
            <person name="Kerou M."/>
            <person name="Zappe A."/>
            <person name="Bittner R."/>
            <person name="Abby S.S."/>
            <person name="Schmidt H.A."/>
            <person name="Pfeifer K."/>
            <person name="Schleper C."/>
        </authorList>
    </citation>
    <scope>NUCLEOTIDE SEQUENCE [LARGE SCALE GENOMIC DNA]</scope>
    <source>
        <strain evidence="1 2">Kfb</strain>
    </source>
</reference>
<dbReference type="InterPro" id="IPR002730">
    <property type="entry name" value="Rpp29/RNP1"/>
</dbReference>
<dbReference type="EMBL" id="VOAH01000011">
    <property type="protein sequence ID" value="TVP39908.1"/>
    <property type="molecule type" value="Genomic_DNA"/>
</dbReference>
<dbReference type="RefSeq" id="WP_144732826.1">
    <property type="nucleotide sequence ID" value="NZ_ML675587.1"/>
</dbReference>
<dbReference type="InterPro" id="IPR023534">
    <property type="entry name" value="Rof/RNase_P-like"/>
</dbReference>
<keyword evidence="2" id="KW-1185">Reference proteome</keyword>
<evidence type="ECO:0000313" key="2">
    <source>
        <dbReference type="Proteomes" id="UP000315289"/>
    </source>
</evidence>
<gene>
    <name evidence="1" type="ORF">NARC_110120</name>
</gene>
<comment type="caution">
    <text evidence="1">The sequence shown here is derived from an EMBL/GenBank/DDBJ whole genome shotgun (WGS) entry which is preliminary data.</text>
</comment>